<comment type="caution">
    <text evidence="2">The sequence shown here is derived from an EMBL/GenBank/DDBJ whole genome shotgun (WGS) entry which is preliminary data.</text>
</comment>
<protein>
    <submittedName>
        <fullName evidence="2">Uncharacterized protein</fullName>
    </submittedName>
</protein>
<proteinExistence type="predicted"/>
<organism evidence="2 3">
    <name type="scientific">Methanobrevibacter olleyae</name>
    <dbReference type="NCBI Taxonomy" id="294671"/>
    <lineage>
        <taxon>Archaea</taxon>
        <taxon>Methanobacteriati</taxon>
        <taxon>Methanobacteriota</taxon>
        <taxon>Methanomada group</taxon>
        <taxon>Methanobacteria</taxon>
        <taxon>Methanobacteriales</taxon>
        <taxon>Methanobacteriaceae</taxon>
        <taxon>Methanobrevibacter</taxon>
    </lineage>
</organism>
<dbReference type="Proteomes" id="UP000732619">
    <property type="component" value="Unassembled WGS sequence"/>
</dbReference>
<feature type="coiled-coil region" evidence="1">
    <location>
        <begin position="46"/>
        <end position="108"/>
    </location>
</feature>
<reference evidence="2" key="1">
    <citation type="submission" date="2019-04" db="EMBL/GenBank/DDBJ databases">
        <title>Evolution of Biomass-Degrading Anaerobic Consortia Revealed by Metagenomics.</title>
        <authorList>
            <person name="Peng X."/>
        </authorList>
    </citation>
    <scope>NUCLEOTIDE SEQUENCE</scope>
    <source>
        <strain evidence="2">SIG14</strain>
    </source>
</reference>
<gene>
    <name evidence="2" type="ORF">E7Z75_08725</name>
</gene>
<dbReference type="AlphaFoldDB" id="A0A8T3VYW9"/>
<sequence length="137" mass="16157">MANEITLELTDEQFERYQIMQENGLSVGEAIDLIFYLRDHYGVRNDQLLEERLEQLAIKKSKLEDEMEKTDKDLTPELEKVTAEMDVINKLKNTAYDFEAKEKILEKEYAAIDDSYEMKVQAHKRGIKWGKFFDSIL</sequence>
<dbReference type="EMBL" id="SUTG01000057">
    <property type="protein sequence ID" value="MBE6513205.1"/>
    <property type="molecule type" value="Genomic_DNA"/>
</dbReference>
<evidence type="ECO:0000256" key="1">
    <source>
        <dbReference type="SAM" id="Coils"/>
    </source>
</evidence>
<evidence type="ECO:0000313" key="2">
    <source>
        <dbReference type="EMBL" id="MBE6513205.1"/>
    </source>
</evidence>
<accession>A0A8T3VYW9</accession>
<evidence type="ECO:0000313" key="3">
    <source>
        <dbReference type="Proteomes" id="UP000732619"/>
    </source>
</evidence>
<name>A0A8T3VYW9_METOL</name>
<keyword evidence="1" id="KW-0175">Coiled coil</keyword>